<keyword evidence="3 4" id="KW-0239">DNA-directed DNA polymerase</keyword>
<keyword evidence="4" id="KW-0411">Iron-sulfur</keyword>
<dbReference type="InterPro" id="IPR043502">
    <property type="entry name" value="DNA/RNA_pol_sf"/>
</dbReference>
<keyword evidence="1 4" id="KW-0808">Transferase</keyword>
<keyword evidence="4" id="KW-0235">DNA replication</keyword>
<sequence length="1281" mass="149076">LVVLNESLQLAHKAILNSFYGYAMRSGSRWFSMEMAACVTFVGSQIIRKARGLVERIGIPLELDTDGIWCMLPSSFPDDFTFQMNSGKKVNFQYPAVMLNAMTAQFFSNEQNQTRIGETHQFHIQPECSIEFEIDGPYKAMFLSAAKEEGKKIKKRYAVFDFKNKISELKGFEMKRRGELQLIKSFQERIFQRFLDGTSLEDAYKSAAVISNHFLDILKQKGIGYDKKLLLQLLEESSTMKLALKDTAANKKANAITCAKRLSQFLDDVFGQVSGLTTQFVISKQPQHLPVSERAIPIQIFESSEQVQQQFLLQWTGQQSISLCDILDWDYYEQRFTNCLMRIVVVPAGLQGIKQSPIERVPYPDWLQKSTSRQLSLDEMMLMIEKHDKSDCEDKQESSEEEPNAIIDEEDQKPNIEVTVDEVLQKYNLSIKDADLKLLHQISHNKICRSDSAPIWLQNQKQKWKTLYQTDSLMKSIVQNQRDQLYVNDGQKRIVSNDIFSQLKGRLKTYKFVVLNIQQIKPSFVELTMINIQQRNIVKCSCYVPKFLTINVSNTQIDLLSYQNAKFTPSKLTILPNKQKAMNVIEMEINEQDYLEDIQYFEQQFCTREVLGVYEKQISCVERFLINKGCCIELNQQGSQELEFQQLQFQNILKSDIKQVIFTPKPIVQTQIVVNYKLDEGEIVLALSDFEFKFLTNIDMQKEDAQNIFDSFIEKIKQIISLPTQNTEQKILHQLLKLFLNCQFDFSGTSNQKLFESFVKQQKNSLIYYFSPVQAPKQQSVHSIEILPFQTESSDLSDILMEMIGAISQLEHLMRISKVSLSQLVNNSQFYQQQQPTMLACVDFAFARTLYESSYVLWWSHLQTPDYGKQMVQTQPNVELRPFQQKKFCKGISGMFKVDLCYANVIMKCKNKLVQQLAKVIENAQGCWSMLNYLEEYYKCNISLLYSSNLHNQIEQEMQNFIDNVVNMSFAHHIQPIYISQHKMLFETDKLIENLAAKQLQQFIYLFQNQLIILKPEYICQMLFFNGINEFFGLTVQKTIVQQSVYVQLLNQQLYQILCDQLACYLLYQQQFISQISPQPVSLLQLQSTAVAATEFVSFLLKRFNNTLQAENVDFFPLQMLLNQPTLTELRQFSFQSQQQKILCNQQKVGWLYLQQLFGFLQLDTDIELQIVELTKSYSNLFKAKVGLQQLPEFQISCFCQNCKLYSIIEFSQQFDLQLKCFQCQCKFETEIIEQLVFDKVKEVFGQGLADRMYLFKELKQVFDMYGMKTVVQQLEVLGEM</sequence>
<dbReference type="GO" id="GO:0000278">
    <property type="term" value="P:mitotic cell cycle"/>
    <property type="evidence" value="ECO:0007669"/>
    <property type="project" value="TreeGrafter"/>
</dbReference>
<evidence type="ECO:0000256" key="4">
    <source>
        <dbReference type="RuleBase" id="RU365029"/>
    </source>
</evidence>
<keyword evidence="2 4" id="KW-0548">Nucleotidyltransferase</keyword>
<protein>
    <recommendedName>
        <fullName evidence="4">DNA polymerase epsilon catalytic subunit</fullName>
        <ecNumber evidence="4">2.7.7.7</ecNumber>
    </recommendedName>
</protein>
<gene>
    <name evidence="7" type="ORF">TPC1_15183</name>
</gene>
<accession>A0A146K9Y5</accession>
<reference evidence="7" key="1">
    <citation type="submission" date="2015-07" db="EMBL/GenBank/DDBJ databases">
        <title>Adaptation to a free-living lifestyle via gene acquisitions in the diplomonad Trepomonas sp. PC1.</title>
        <authorList>
            <person name="Xu F."/>
            <person name="Jerlstrom-Hultqvist J."/>
            <person name="Kolisko M."/>
            <person name="Simpson A.G.B."/>
            <person name="Roger A.J."/>
            <person name="Svard S.G."/>
            <person name="Andersson J.O."/>
        </authorList>
    </citation>
    <scope>NUCLEOTIDE SEQUENCE</scope>
    <source>
        <strain evidence="7">PC1</strain>
    </source>
</reference>
<keyword evidence="4" id="KW-0863">Zinc-finger</keyword>
<keyword evidence="4" id="KW-0004">4Fe-4S</keyword>
<dbReference type="GO" id="GO:0006297">
    <property type="term" value="P:nucleotide-excision repair, DNA gap filling"/>
    <property type="evidence" value="ECO:0007669"/>
    <property type="project" value="TreeGrafter"/>
</dbReference>
<dbReference type="PANTHER" id="PTHR10670">
    <property type="entry name" value="DNA POLYMERASE EPSILON CATALYTIC SUBUNIT A"/>
    <property type="match status" value="1"/>
</dbReference>
<keyword evidence="4" id="KW-0238">DNA-binding</keyword>
<dbReference type="GO" id="GO:0051539">
    <property type="term" value="F:4 iron, 4 sulfur cluster binding"/>
    <property type="evidence" value="ECO:0007669"/>
    <property type="project" value="UniProtKB-KW"/>
</dbReference>
<dbReference type="InterPro" id="IPR023211">
    <property type="entry name" value="DNA_pol_palm_dom_sf"/>
</dbReference>
<dbReference type="Gene3D" id="1.10.132.60">
    <property type="entry name" value="DNA polymerase family B, C-terminal domain"/>
    <property type="match status" value="1"/>
</dbReference>
<comment type="subcellular location">
    <subcellularLocation>
        <location evidence="4">Nucleus</location>
    </subcellularLocation>
</comment>
<keyword evidence="4" id="KW-0479">Metal-binding</keyword>
<dbReference type="PANTHER" id="PTHR10670:SF0">
    <property type="entry name" value="DNA POLYMERASE EPSILON CATALYTIC SUBUNIT A"/>
    <property type="match status" value="1"/>
</dbReference>
<dbReference type="GO" id="GO:0008310">
    <property type="term" value="F:single-stranded DNA 3'-5' DNA exonuclease activity"/>
    <property type="evidence" value="ECO:0007669"/>
    <property type="project" value="TreeGrafter"/>
</dbReference>
<dbReference type="GO" id="GO:0008270">
    <property type="term" value="F:zinc ion binding"/>
    <property type="evidence" value="ECO:0007669"/>
    <property type="project" value="UniProtKB-KW"/>
</dbReference>
<dbReference type="GO" id="GO:0008622">
    <property type="term" value="C:epsilon DNA polymerase complex"/>
    <property type="evidence" value="ECO:0007669"/>
    <property type="project" value="InterPro"/>
</dbReference>
<name>A0A146K9Y5_9EUKA</name>
<dbReference type="GO" id="GO:0045004">
    <property type="term" value="P:DNA replication proofreading"/>
    <property type="evidence" value="ECO:0007669"/>
    <property type="project" value="TreeGrafter"/>
</dbReference>
<keyword evidence="4" id="KW-0408">Iron</keyword>
<feature type="non-terminal residue" evidence="7">
    <location>
        <position position="1"/>
    </location>
</feature>
<dbReference type="GO" id="GO:0003677">
    <property type="term" value="F:DNA binding"/>
    <property type="evidence" value="ECO:0007669"/>
    <property type="project" value="UniProtKB-KW"/>
</dbReference>
<keyword evidence="4" id="KW-0539">Nucleus</keyword>
<feature type="compositionally biased region" description="Acidic residues" evidence="5">
    <location>
        <begin position="399"/>
        <end position="411"/>
    </location>
</feature>
<dbReference type="EC" id="2.7.7.7" evidence="4"/>
<evidence type="ECO:0000256" key="5">
    <source>
        <dbReference type="SAM" id="MobiDB-lite"/>
    </source>
</evidence>
<dbReference type="GO" id="GO:0006272">
    <property type="term" value="P:leading strand elongation"/>
    <property type="evidence" value="ECO:0007669"/>
    <property type="project" value="TreeGrafter"/>
</dbReference>
<feature type="region of interest" description="Disordered" evidence="5">
    <location>
        <begin position="388"/>
        <end position="411"/>
    </location>
</feature>
<proteinExistence type="inferred from homology"/>
<dbReference type="GO" id="GO:0003887">
    <property type="term" value="F:DNA-directed DNA polymerase activity"/>
    <property type="evidence" value="ECO:0007669"/>
    <property type="project" value="UniProtKB-KW"/>
</dbReference>
<dbReference type="InterPro" id="IPR055191">
    <property type="entry name" value="POL2_thumb"/>
</dbReference>
<comment type="cofactor">
    <cofactor evidence="4">
        <name>[4Fe-4S] cluster</name>
        <dbReference type="ChEBI" id="CHEBI:49883"/>
    </cofactor>
</comment>
<evidence type="ECO:0000259" key="6">
    <source>
        <dbReference type="Pfam" id="PF22634"/>
    </source>
</evidence>
<dbReference type="SUPFAM" id="SSF56672">
    <property type="entry name" value="DNA/RNA polymerases"/>
    <property type="match status" value="1"/>
</dbReference>
<dbReference type="GO" id="GO:0006287">
    <property type="term" value="P:base-excision repair, gap-filling"/>
    <property type="evidence" value="ECO:0007669"/>
    <property type="project" value="TreeGrafter"/>
</dbReference>
<dbReference type="EMBL" id="GDID01003842">
    <property type="protein sequence ID" value="JAP92764.1"/>
    <property type="molecule type" value="Transcribed_RNA"/>
</dbReference>
<dbReference type="Gene3D" id="3.90.1600.10">
    <property type="entry name" value="Palm domain of DNA polymerase"/>
    <property type="match status" value="1"/>
</dbReference>
<comment type="function">
    <text evidence="4">DNA polymerase II participates in chromosomal DNA replication.</text>
</comment>
<keyword evidence="4" id="KW-0862">Zinc</keyword>
<feature type="domain" description="DNA polymerase epsilon ,catalytic subunit A thumb" evidence="6">
    <location>
        <begin position="176"/>
        <end position="351"/>
    </location>
</feature>
<comment type="similarity">
    <text evidence="4">Belongs to the DNA polymerase type-B family.</text>
</comment>
<dbReference type="Pfam" id="PF22634">
    <property type="entry name" value="POL2_thumb"/>
    <property type="match status" value="1"/>
</dbReference>
<dbReference type="InterPro" id="IPR042087">
    <property type="entry name" value="DNA_pol_B_thumb"/>
</dbReference>
<feature type="compositionally biased region" description="Basic and acidic residues" evidence="5">
    <location>
        <begin position="388"/>
        <end position="398"/>
    </location>
</feature>
<evidence type="ECO:0000256" key="3">
    <source>
        <dbReference type="ARBA" id="ARBA00022932"/>
    </source>
</evidence>
<evidence type="ECO:0000313" key="7">
    <source>
        <dbReference type="EMBL" id="JAP92764.1"/>
    </source>
</evidence>
<dbReference type="InterPro" id="IPR029703">
    <property type="entry name" value="POL2"/>
</dbReference>
<evidence type="ECO:0000256" key="1">
    <source>
        <dbReference type="ARBA" id="ARBA00022679"/>
    </source>
</evidence>
<organism evidence="7">
    <name type="scientific">Trepomonas sp. PC1</name>
    <dbReference type="NCBI Taxonomy" id="1076344"/>
    <lineage>
        <taxon>Eukaryota</taxon>
        <taxon>Metamonada</taxon>
        <taxon>Diplomonadida</taxon>
        <taxon>Hexamitidae</taxon>
        <taxon>Hexamitinae</taxon>
        <taxon>Trepomonas</taxon>
    </lineage>
</organism>
<comment type="catalytic activity">
    <reaction evidence="4">
        <text>DNA(n) + a 2'-deoxyribonucleoside 5'-triphosphate = DNA(n+1) + diphosphate</text>
        <dbReference type="Rhea" id="RHEA:22508"/>
        <dbReference type="Rhea" id="RHEA-COMP:17339"/>
        <dbReference type="Rhea" id="RHEA-COMP:17340"/>
        <dbReference type="ChEBI" id="CHEBI:33019"/>
        <dbReference type="ChEBI" id="CHEBI:61560"/>
        <dbReference type="ChEBI" id="CHEBI:173112"/>
        <dbReference type="EC" id="2.7.7.7"/>
    </reaction>
</comment>
<evidence type="ECO:0000256" key="2">
    <source>
        <dbReference type="ARBA" id="ARBA00022695"/>
    </source>
</evidence>